<dbReference type="GO" id="GO:0006465">
    <property type="term" value="P:signal peptide processing"/>
    <property type="evidence" value="ECO:0007669"/>
    <property type="project" value="TreeGrafter"/>
</dbReference>
<feature type="domain" description="Prepilin peptidase A24 N-terminal" evidence="9">
    <location>
        <begin position="8"/>
        <end position="88"/>
    </location>
</feature>
<evidence type="ECO:0000256" key="1">
    <source>
        <dbReference type="ARBA" id="ARBA00004651"/>
    </source>
</evidence>
<feature type="transmembrane region" description="Helical" evidence="7">
    <location>
        <begin position="222"/>
        <end position="245"/>
    </location>
</feature>
<evidence type="ECO:0000256" key="2">
    <source>
        <dbReference type="ARBA" id="ARBA00005801"/>
    </source>
</evidence>
<dbReference type="InterPro" id="IPR010627">
    <property type="entry name" value="Prepilin_pept_A24_N"/>
</dbReference>
<keyword evidence="3" id="KW-1003">Cell membrane</keyword>
<evidence type="ECO:0008006" key="12">
    <source>
        <dbReference type="Google" id="ProtNLM"/>
    </source>
</evidence>
<accession>A0A2M6W1G1</accession>
<comment type="subcellular location">
    <subcellularLocation>
        <location evidence="1">Cell membrane</location>
        <topology evidence="1">Multi-pass membrane protein</topology>
    </subcellularLocation>
</comment>
<gene>
    <name evidence="10" type="ORF">COU33_02005</name>
</gene>
<evidence type="ECO:0000259" key="8">
    <source>
        <dbReference type="Pfam" id="PF01478"/>
    </source>
</evidence>
<feature type="transmembrane region" description="Helical" evidence="7">
    <location>
        <begin position="147"/>
        <end position="164"/>
    </location>
</feature>
<dbReference type="PANTHER" id="PTHR30487:SF0">
    <property type="entry name" value="PREPILIN LEADER PEPTIDASE_N-METHYLTRANSFERASE-RELATED"/>
    <property type="match status" value="1"/>
</dbReference>
<sequence>MGYILFAIGLLCGSFLNAWVWRTRAGISVVRGRSLCPHCKKTIAWFDNMPVLSFLILQGKCRACRASISWQYPVVEVVMGLLFASLAFFYSSVNVSLVRDACLVFVLVAVFVYDFLYKEIWDRWTTIPAALFALDALIRGSMSWQSMGIGIAIAAGFFLLQYVVSHGKWIGGGDIRLGVFMGVVLGWPGILVALMLAYISGAAVSIFLIFLKKKALASETPFGTYLAVATLVTYFYGMDMLAWYLRLL</sequence>
<dbReference type="GO" id="GO:0005886">
    <property type="term" value="C:plasma membrane"/>
    <property type="evidence" value="ECO:0007669"/>
    <property type="project" value="UniProtKB-SubCell"/>
</dbReference>
<evidence type="ECO:0000256" key="3">
    <source>
        <dbReference type="ARBA" id="ARBA00022475"/>
    </source>
</evidence>
<dbReference type="InterPro" id="IPR050882">
    <property type="entry name" value="Prepilin_peptidase/N-MTase"/>
</dbReference>
<dbReference type="PANTHER" id="PTHR30487">
    <property type="entry name" value="TYPE 4 PREPILIN-LIKE PROTEINS LEADER PEPTIDE-PROCESSING ENZYME"/>
    <property type="match status" value="1"/>
</dbReference>
<organism evidence="10 11">
    <name type="scientific">Candidatus Magasanikbacteria bacterium CG10_big_fil_rev_8_21_14_0_10_43_6</name>
    <dbReference type="NCBI Taxonomy" id="1974650"/>
    <lineage>
        <taxon>Bacteria</taxon>
        <taxon>Candidatus Magasanikiibacteriota</taxon>
    </lineage>
</organism>
<comment type="caution">
    <text evidence="10">The sequence shown here is derived from an EMBL/GenBank/DDBJ whole genome shotgun (WGS) entry which is preliminary data.</text>
</comment>
<name>A0A2M6W1G1_9BACT</name>
<keyword evidence="4 7" id="KW-0812">Transmembrane</keyword>
<dbReference type="EMBL" id="PFBZ01000085">
    <property type="protein sequence ID" value="PIT86639.1"/>
    <property type="molecule type" value="Genomic_DNA"/>
</dbReference>
<evidence type="ECO:0000256" key="4">
    <source>
        <dbReference type="ARBA" id="ARBA00022692"/>
    </source>
</evidence>
<reference evidence="11" key="1">
    <citation type="submission" date="2017-09" db="EMBL/GenBank/DDBJ databases">
        <title>Depth-based differentiation of microbial function through sediment-hosted aquifers and enrichment of novel symbionts in the deep terrestrial subsurface.</title>
        <authorList>
            <person name="Probst A.J."/>
            <person name="Ladd B."/>
            <person name="Jarett J.K."/>
            <person name="Geller-Mcgrath D.E."/>
            <person name="Sieber C.M.K."/>
            <person name="Emerson J.B."/>
            <person name="Anantharaman K."/>
            <person name="Thomas B.C."/>
            <person name="Malmstrom R."/>
            <person name="Stieglmeier M."/>
            <person name="Klingl A."/>
            <person name="Woyke T."/>
            <person name="Ryan C.M."/>
            <person name="Banfield J.F."/>
        </authorList>
    </citation>
    <scope>NUCLEOTIDE SEQUENCE [LARGE SCALE GENOMIC DNA]</scope>
</reference>
<evidence type="ECO:0000313" key="10">
    <source>
        <dbReference type="EMBL" id="PIT86639.1"/>
    </source>
</evidence>
<evidence type="ECO:0000256" key="7">
    <source>
        <dbReference type="SAM" id="Phobius"/>
    </source>
</evidence>
<evidence type="ECO:0000256" key="5">
    <source>
        <dbReference type="ARBA" id="ARBA00022989"/>
    </source>
</evidence>
<dbReference type="Pfam" id="PF01478">
    <property type="entry name" value="Peptidase_A24"/>
    <property type="match status" value="1"/>
</dbReference>
<keyword evidence="6 7" id="KW-0472">Membrane</keyword>
<evidence type="ECO:0000259" key="9">
    <source>
        <dbReference type="Pfam" id="PF06750"/>
    </source>
</evidence>
<evidence type="ECO:0000313" key="11">
    <source>
        <dbReference type="Proteomes" id="UP000229362"/>
    </source>
</evidence>
<dbReference type="Pfam" id="PF06750">
    <property type="entry name" value="A24_N_bact"/>
    <property type="match status" value="1"/>
</dbReference>
<feature type="transmembrane region" description="Helical" evidence="7">
    <location>
        <begin position="97"/>
        <end position="116"/>
    </location>
</feature>
<dbReference type="AlphaFoldDB" id="A0A2M6W1G1"/>
<proteinExistence type="inferred from homology"/>
<feature type="transmembrane region" description="Helical" evidence="7">
    <location>
        <begin position="70"/>
        <end position="91"/>
    </location>
</feature>
<comment type="similarity">
    <text evidence="2">Belongs to the peptidase A24 family.</text>
</comment>
<dbReference type="GO" id="GO:0004190">
    <property type="term" value="F:aspartic-type endopeptidase activity"/>
    <property type="evidence" value="ECO:0007669"/>
    <property type="project" value="InterPro"/>
</dbReference>
<dbReference type="Gene3D" id="1.20.120.1220">
    <property type="match status" value="1"/>
</dbReference>
<feature type="domain" description="Prepilin type IV endopeptidase peptidase" evidence="8">
    <location>
        <begin position="103"/>
        <end position="206"/>
    </location>
</feature>
<dbReference type="Proteomes" id="UP000229362">
    <property type="component" value="Unassembled WGS sequence"/>
</dbReference>
<keyword evidence="5 7" id="KW-1133">Transmembrane helix</keyword>
<feature type="transmembrane region" description="Helical" evidence="7">
    <location>
        <begin position="184"/>
        <end position="210"/>
    </location>
</feature>
<dbReference type="InterPro" id="IPR000045">
    <property type="entry name" value="Prepilin_IV_endopep_pep"/>
</dbReference>
<protein>
    <recommendedName>
        <fullName evidence="12">Prepilin peptidase</fullName>
    </recommendedName>
</protein>
<evidence type="ECO:0000256" key="6">
    <source>
        <dbReference type="ARBA" id="ARBA00023136"/>
    </source>
</evidence>